<keyword evidence="2" id="KW-0378">Hydrolase</keyword>
<dbReference type="InterPro" id="IPR036514">
    <property type="entry name" value="SGNH_hydro_sf"/>
</dbReference>
<evidence type="ECO:0000256" key="3">
    <source>
        <dbReference type="ARBA" id="ARBA00023098"/>
    </source>
</evidence>
<keyword evidence="3" id="KW-0443">Lipid metabolism</keyword>
<dbReference type="InParanoid" id="A0A1W0W1N8"/>
<evidence type="ECO:0000313" key="5">
    <source>
        <dbReference type="EMBL" id="OQU88308.1"/>
    </source>
</evidence>
<accession>A0A1W0W1N8</accession>
<dbReference type="AlphaFoldDB" id="A0A1W0W1N8"/>
<organism evidence="5 6">
    <name type="scientific">Sorghum bicolor</name>
    <name type="common">Sorghum</name>
    <name type="synonym">Sorghum vulgare</name>
    <dbReference type="NCBI Taxonomy" id="4558"/>
    <lineage>
        <taxon>Eukaryota</taxon>
        <taxon>Viridiplantae</taxon>
        <taxon>Streptophyta</taxon>
        <taxon>Embryophyta</taxon>
        <taxon>Tracheophyta</taxon>
        <taxon>Spermatophyta</taxon>
        <taxon>Magnoliopsida</taxon>
        <taxon>Liliopsida</taxon>
        <taxon>Poales</taxon>
        <taxon>Poaceae</taxon>
        <taxon>PACMAD clade</taxon>
        <taxon>Panicoideae</taxon>
        <taxon>Andropogonodae</taxon>
        <taxon>Andropogoneae</taxon>
        <taxon>Sorghinae</taxon>
        <taxon>Sorghum</taxon>
    </lineage>
</organism>
<proteinExistence type="inferred from homology"/>
<gene>
    <name evidence="5" type="ORF">SORBI_3002G007400</name>
</gene>
<dbReference type="Proteomes" id="UP000000768">
    <property type="component" value="Chromosome 2"/>
</dbReference>
<dbReference type="KEGG" id="sbi:8054514"/>
<dbReference type="GO" id="GO:0016788">
    <property type="term" value="F:hydrolase activity, acting on ester bonds"/>
    <property type="evidence" value="ECO:0007669"/>
    <property type="project" value="InterPro"/>
</dbReference>
<evidence type="ECO:0000256" key="4">
    <source>
        <dbReference type="SAM" id="SignalP"/>
    </source>
</evidence>
<sequence>MMIKLLTSACILLLFLNVAESSRALAAGGGGNVTWTKRHHDHGGGRASHTHMLFVFGDEFADAGNLATEASLGGYSRTWRYPFGESDAAHGRKPTGRFSDGLVQSDYMAKIMGKRESPPAYNGDGWDGEVVDPSGLNFAVGGAGVMRAPPGAAPAGARVAMLRAQVTQLRDLVSDGLLDDKDFDESVALVAFSGNDYAQVGDADGFEALIPMVVDEVASLVSELLDMGVTKVVVNTLPPFGCTPWLARGSNYTACNGGANDGPAKHNAMLRDRLDGDDDVMVLDVYTVMMDMVAPPAEGSELSARFKERLQPCCESYGGGEDGAYCGDPDGRYWLCDHPEDYFYWDFVNPTQAGWRAVMQMLQGPIMAFLGISQLNHF</sequence>
<evidence type="ECO:0008006" key="7">
    <source>
        <dbReference type="Google" id="ProtNLM"/>
    </source>
</evidence>
<dbReference type="Gramene" id="OQU88308">
    <property type="protein sequence ID" value="OQU88308"/>
    <property type="gene ID" value="SORBI_3002G007400"/>
</dbReference>
<dbReference type="STRING" id="4558.A0A1W0W1N8"/>
<evidence type="ECO:0000313" key="6">
    <source>
        <dbReference type="Proteomes" id="UP000000768"/>
    </source>
</evidence>
<dbReference type="GO" id="GO:0006629">
    <property type="term" value="P:lipid metabolic process"/>
    <property type="evidence" value="ECO:0007669"/>
    <property type="project" value="UniProtKB-KW"/>
</dbReference>
<keyword evidence="6" id="KW-1185">Reference proteome</keyword>
<feature type="chain" id="PRO_5010717136" description="SGNH hydrolase-type esterase domain-containing protein" evidence="4">
    <location>
        <begin position="22"/>
        <end position="378"/>
    </location>
</feature>
<protein>
    <recommendedName>
        <fullName evidence="7">SGNH hydrolase-type esterase domain-containing protein</fullName>
    </recommendedName>
</protein>
<evidence type="ECO:0000256" key="2">
    <source>
        <dbReference type="ARBA" id="ARBA00022801"/>
    </source>
</evidence>
<dbReference type="eggNOG" id="ENOG502QU3Y">
    <property type="taxonomic scope" value="Eukaryota"/>
</dbReference>
<dbReference type="OrthoDB" id="583516at2759"/>
<reference evidence="5 6" key="1">
    <citation type="journal article" date="2009" name="Nature">
        <title>The Sorghum bicolor genome and the diversification of grasses.</title>
        <authorList>
            <person name="Paterson A.H."/>
            <person name="Bowers J.E."/>
            <person name="Bruggmann R."/>
            <person name="Dubchak I."/>
            <person name="Grimwood J."/>
            <person name="Gundlach H."/>
            <person name="Haberer G."/>
            <person name="Hellsten U."/>
            <person name="Mitros T."/>
            <person name="Poliakov A."/>
            <person name="Schmutz J."/>
            <person name="Spannagl M."/>
            <person name="Tang H."/>
            <person name="Wang X."/>
            <person name="Wicker T."/>
            <person name="Bharti A.K."/>
            <person name="Chapman J."/>
            <person name="Feltus F.A."/>
            <person name="Gowik U."/>
            <person name="Grigoriev I.V."/>
            <person name="Lyons E."/>
            <person name="Maher C.A."/>
            <person name="Martis M."/>
            <person name="Narechania A."/>
            <person name="Otillar R.P."/>
            <person name="Penning B.W."/>
            <person name="Salamov A.A."/>
            <person name="Wang Y."/>
            <person name="Zhang L."/>
            <person name="Carpita N.C."/>
            <person name="Freeling M."/>
            <person name="Gingle A.R."/>
            <person name="Hash C.T."/>
            <person name="Keller B."/>
            <person name="Klein P."/>
            <person name="Kresovich S."/>
            <person name="McCann M.C."/>
            <person name="Ming R."/>
            <person name="Peterson D.G."/>
            <person name="Mehboob-ur-Rahman"/>
            <person name="Ware D."/>
            <person name="Westhoff P."/>
            <person name="Mayer K.F."/>
            <person name="Messing J."/>
            <person name="Rokhsar D.S."/>
        </authorList>
    </citation>
    <scope>NUCLEOTIDE SEQUENCE [LARGE SCALE GENOMIC DNA]</scope>
    <source>
        <strain evidence="6">cv. BTx623</strain>
    </source>
</reference>
<comment type="similarity">
    <text evidence="1">Belongs to the 'GDSL' lipolytic enzyme family.</text>
</comment>
<dbReference type="PANTHER" id="PTHR46020">
    <property type="entry name" value="OSJNBB0059K02.9 PROTEIN"/>
    <property type="match status" value="1"/>
</dbReference>
<dbReference type="PANTHER" id="PTHR46020:SF15">
    <property type="entry name" value="SGNH HYDROLASE-TYPE ESTERASE DOMAIN-CONTAINING PROTEIN"/>
    <property type="match status" value="1"/>
</dbReference>
<dbReference type="Pfam" id="PF00657">
    <property type="entry name" value="Lipase_GDSL"/>
    <property type="match status" value="1"/>
</dbReference>
<dbReference type="InterPro" id="IPR001087">
    <property type="entry name" value="GDSL"/>
</dbReference>
<reference evidence="6" key="2">
    <citation type="journal article" date="2018" name="Plant J.">
        <title>The Sorghum bicolor reference genome: improved assembly, gene annotations, a transcriptome atlas, and signatures of genome organization.</title>
        <authorList>
            <person name="McCormick R.F."/>
            <person name="Truong S.K."/>
            <person name="Sreedasyam A."/>
            <person name="Jenkins J."/>
            <person name="Shu S."/>
            <person name="Sims D."/>
            <person name="Kennedy M."/>
            <person name="Amirebrahimi M."/>
            <person name="Weers B.D."/>
            <person name="McKinley B."/>
            <person name="Mattison A."/>
            <person name="Morishige D.T."/>
            <person name="Grimwood J."/>
            <person name="Schmutz J."/>
            <person name="Mullet J.E."/>
        </authorList>
    </citation>
    <scope>NUCLEOTIDE SEQUENCE [LARGE SCALE GENOMIC DNA]</scope>
    <source>
        <strain evidence="6">cv. BTx623</strain>
    </source>
</reference>
<dbReference type="Gene3D" id="3.40.50.1110">
    <property type="entry name" value="SGNH hydrolase"/>
    <property type="match status" value="1"/>
</dbReference>
<dbReference type="EMBL" id="CM000761">
    <property type="protein sequence ID" value="OQU88308.1"/>
    <property type="molecule type" value="Genomic_DNA"/>
</dbReference>
<dbReference type="OMA" id="WYIPKIA"/>
<keyword evidence="4" id="KW-0732">Signal</keyword>
<name>A0A1W0W1N8_SORBI</name>
<feature type="signal peptide" evidence="4">
    <location>
        <begin position="1"/>
        <end position="21"/>
    </location>
</feature>
<evidence type="ECO:0000256" key="1">
    <source>
        <dbReference type="ARBA" id="ARBA00008668"/>
    </source>
</evidence>
<dbReference type="SUPFAM" id="SSF52266">
    <property type="entry name" value="SGNH hydrolase"/>
    <property type="match status" value="1"/>
</dbReference>